<keyword evidence="3" id="KW-0378">Hydrolase</keyword>
<feature type="transmembrane region" description="Helical" evidence="5">
    <location>
        <begin position="92"/>
        <end position="115"/>
    </location>
</feature>
<feature type="compositionally biased region" description="Acidic residues" evidence="4">
    <location>
        <begin position="286"/>
        <end position="295"/>
    </location>
</feature>
<dbReference type="Pfam" id="PF13180">
    <property type="entry name" value="PDZ_2"/>
    <property type="match status" value="1"/>
</dbReference>
<reference evidence="8" key="1">
    <citation type="journal article" date="2019" name="Int. J. Syst. Evol. Microbiol.">
        <title>The Global Catalogue of Microorganisms (GCM) 10K type strain sequencing project: providing services to taxonomists for standard genome sequencing and annotation.</title>
        <authorList>
            <consortium name="The Broad Institute Genomics Platform"/>
            <consortium name="The Broad Institute Genome Sequencing Center for Infectious Disease"/>
            <person name="Wu L."/>
            <person name="Ma J."/>
        </authorList>
    </citation>
    <scope>NUCLEOTIDE SEQUENCE [LARGE SCALE GENOMIC DNA]</scope>
    <source>
        <strain evidence="8">CGMCC 4.7181</strain>
    </source>
</reference>
<name>A0ABQ2N0G0_9MICO</name>
<feature type="compositionally biased region" description="Low complexity" evidence="4">
    <location>
        <begin position="36"/>
        <end position="51"/>
    </location>
</feature>
<accession>A0ABQ2N0G0</accession>
<dbReference type="Gene3D" id="2.30.42.10">
    <property type="match status" value="1"/>
</dbReference>
<evidence type="ECO:0000256" key="4">
    <source>
        <dbReference type="SAM" id="MobiDB-lite"/>
    </source>
</evidence>
<evidence type="ECO:0000256" key="2">
    <source>
        <dbReference type="ARBA" id="ARBA00022670"/>
    </source>
</evidence>
<evidence type="ECO:0000259" key="6">
    <source>
        <dbReference type="PROSITE" id="PS50106"/>
    </source>
</evidence>
<dbReference type="InterPro" id="IPR009003">
    <property type="entry name" value="Peptidase_S1_PA"/>
</dbReference>
<keyword evidence="2 7" id="KW-0645">Protease</keyword>
<dbReference type="SMART" id="SM00228">
    <property type="entry name" value="PDZ"/>
    <property type="match status" value="1"/>
</dbReference>
<evidence type="ECO:0000313" key="7">
    <source>
        <dbReference type="EMBL" id="GGO59375.1"/>
    </source>
</evidence>
<evidence type="ECO:0000313" key="8">
    <source>
        <dbReference type="Proteomes" id="UP000638043"/>
    </source>
</evidence>
<dbReference type="Gene3D" id="2.40.10.10">
    <property type="entry name" value="Trypsin-like serine proteases"/>
    <property type="match status" value="2"/>
</dbReference>
<sequence length="485" mass="47895">MSNESGSMIPPRPERPAAEQAARGGYVGPSTPQPGAPQYAAPGAATQAGAFTGQGGADASQPGFPPPTTPTYAWAQPEPKPKKAKSGIGAKVAGLMVVAALIGGGAGLGGAWIGFNSFGDGTAQEVSSSSATGTQSVTINNPEDVNETAAIAAKALPSVVTIEAASDSAGGSGSGVVLSEDGYVLTNTHVVTLGGEAAHAQLRVTMSDGTLYNATIVGTDPTYDLAVIKLEDASGLTPITFADSSKLNVGDTSVAIGAPMGLNNTVTTGVISNVNRAIEIASSAAPDDESTEGDGDQQSPWFFDLPGQEQGEGTTPTNESIKIAVLQTDAAINPGNSGGALVNGSGELIGINVAIATANSSSGEGGSIGLGFAIPANIANRVANEIIENGSASHGLLGASVAPAASVEGTTTTGAYIAEDPVAGGGAEKGGLQKGDVITKVDGVRVNDAIDLTAQIRANAAGATVTITYVRDGSEHEAEVTLGEM</sequence>
<evidence type="ECO:0000256" key="5">
    <source>
        <dbReference type="SAM" id="Phobius"/>
    </source>
</evidence>
<evidence type="ECO:0000256" key="1">
    <source>
        <dbReference type="ARBA" id="ARBA00010541"/>
    </source>
</evidence>
<dbReference type="SUPFAM" id="SSF50494">
    <property type="entry name" value="Trypsin-like serine proteases"/>
    <property type="match status" value="1"/>
</dbReference>
<keyword evidence="5" id="KW-0812">Transmembrane</keyword>
<proteinExistence type="inferred from homology"/>
<dbReference type="GO" id="GO:0006508">
    <property type="term" value="P:proteolysis"/>
    <property type="evidence" value="ECO:0007669"/>
    <property type="project" value="UniProtKB-KW"/>
</dbReference>
<dbReference type="InterPro" id="IPR036034">
    <property type="entry name" value="PDZ_sf"/>
</dbReference>
<dbReference type="Proteomes" id="UP000638043">
    <property type="component" value="Unassembled WGS sequence"/>
</dbReference>
<dbReference type="InterPro" id="IPR043504">
    <property type="entry name" value="Peptidase_S1_PA_chymotrypsin"/>
</dbReference>
<dbReference type="PROSITE" id="PS50106">
    <property type="entry name" value="PDZ"/>
    <property type="match status" value="1"/>
</dbReference>
<dbReference type="EMBL" id="BMMQ01000001">
    <property type="protein sequence ID" value="GGO59375.1"/>
    <property type="molecule type" value="Genomic_DNA"/>
</dbReference>
<dbReference type="Pfam" id="PF13365">
    <property type="entry name" value="Trypsin_2"/>
    <property type="match status" value="1"/>
</dbReference>
<protein>
    <submittedName>
        <fullName evidence="7">Protease</fullName>
    </submittedName>
</protein>
<dbReference type="InterPro" id="IPR001478">
    <property type="entry name" value="PDZ"/>
</dbReference>
<comment type="caution">
    <text evidence="7">The sequence shown here is derived from an EMBL/GenBank/DDBJ whole genome shotgun (WGS) entry which is preliminary data.</text>
</comment>
<dbReference type="GO" id="GO:0008233">
    <property type="term" value="F:peptidase activity"/>
    <property type="evidence" value="ECO:0007669"/>
    <property type="project" value="UniProtKB-KW"/>
</dbReference>
<dbReference type="RefSeq" id="WP_188699558.1">
    <property type="nucleotide sequence ID" value="NZ_BMMQ01000001.1"/>
</dbReference>
<dbReference type="PANTHER" id="PTHR43343:SF3">
    <property type="entry name" value="PROTEASE DO-LIKE 8, CHLOROPLASTIC"/>
    <property type="match status" value="1"/>
</dbReference>
<feature type="domain" description="PDZ" evidence="6">
    <location>
        <begin position="386"/>
        <end position="473"/>
    </location>
</feature>
<dbReference type="PRINTS" id="PR00834">
    <property type="entry name" value="PROTEASES2C"/>
</dbReference>
<keyword evidence="8" id="KW-1185">Reference proteome</keyword>
<keyword evidence="5" id="KW-1133">Transmembrane helix</keyword>
<feature type="region of interest" description="Disordered" evidence="4">
    <location>
        <begin position="284"/>
        <end position="316"/>
    </location>
</feature>
<dbReference type="InterPro" id="IPR001940">
    <property type="entry name" value="Peptidase_S1C"/>
</dbReference>
<organism evidence="7 8">
    <name type="scientific">Microbacterium nanhaiense</name>
    <dbReference type="NCBI Taxonomy" id="1301026"/>
    <lineage>
        <taxon>Bacteria</taxon>
        <taxon>Bacillati</taxon>
        <taxon>Actinomycetota</taxon>
        <taxon>Actinomycetes</taxon>
        <taxon>Micrococcales</taxon>
        <taxon>Microbacteriaceae</taxon>
        <taxon>Microbacterium</taxon>
    </lineage>
</organism>
<gene>
    <name evidence="7" type="ORF">GCM10010910_02190</name>
</gene>
<evidence type="ECO:0000256" key="3">
    <source>
        <dbReference type="ARBA" id="ARBA00022801"/>
    </source>
</evidence>
<comment type="similarity">
    <text evidence="1">Belongs to the peptidase S1C family.</text>
</comment>
<keyword evidence="5" id="KW-0472">Membrane</keyword>
<dbReference type="SUPFAM" id="SSF50156">
    <property type="entry name" value="PDZ domain-like"/>
    <property type="match status" value="1"/>
</dbReference>
<feature type="region of interest" description="Disordered" evidence="4">
    <location>
        <begin position="1"/>
        <end position="85"/>
    </location>
</feature>
<dbReference type="InterPro" id="IPR051201">
    <property type="entry name" value="Chloro_Bact_Ser_Proteases"/>
</dbReference>
<dbReference type="PANTHER" id="PTHR43343">
    <property type="entry name" value="PEPTIDASE S12"/>
    <property type="match status" value="1"/>
</dbReference>